<keyword evidence="1" id="KW-0472">Membrane</keyword>
<protein>
    <submittedName>
        <fullName evidence="2">Uncharacterized protein</fullName>
    </submittedName>
</protein>
<dbReference type="AlphaFoldDB" id="A0A816HEN6"/>
<reference evidence="2" key="1">
    <citation type="submission" date="2021-02" db="EMBL/GenBank/DDBJ databases">
        <authorList>
            <person name="Nowell W R."/>
        </authorList>
    </citation>
    <scope>NUCLEOTIDE SEQUENCE</scope>
</reference>
<gene>
    <name evidence="2" type="ORF">XAT740_LOCUS62317</name>
</gene>
<keyword evidence="3" id="KW-1185">Reference proteome</keyword>
<sequence>MSKYRPPRFTCWHPLLPAFSARLIIAFRTLLGISCVAAFTLFPQTSFSIKGQLLLGVSFIVAIKSTLGATIQSATRLYLGGAIATVYCLLVINFLPNNVYYSVGATNVLVLLIVYTDLPVTVRRFSIVPTCIILIQWWSKP</sequence>
<keyword evidence="1" id="KW-0812">Transmembrane</keyword>
<evidence type="ECO:0000256" key="1">
    <source>
        <dbReference type="SAM" id="Phobius"/>
    </source>
</evidence>
<feature type="transmembrane region" description="Helical" evidence="1">
    <location>
        <begin position="53"/>
        <end position="71"/>
    </location>
</feature>
<evidence type="ECO:0000313" key="2">
    <source>
        <dbReference type="EMBL" id="CAF1687254.1"/>
    </source>
</evidence>
<keyword evidence="1" id="KW-1133">Transmembrane helix</keyword>
<accession>A0A816HEN6</accession>
<feature type="transmembrane region" description="Helical" evidence="1">
    <location>
        <begin position="20"/>
        <end position="41"/>
    </location>
</feature>
<comment type="caution">
    <text evidence="2">The sequence shown here is derived from an EMBL/GenBank/DDBJ whole genome shotgun (WGS) entry which is preliminary data.</text>
</comment>
<dbReference type="EMBL" id="CAJNOR010017382">
    <property type="protein sequence ID" value="CAF1687254.1"/>
    <property type="molecule type" value="Genomic_DNA"/>
</dbReference>
<organism evidence="2 3">
    <name type="scientific">Adineta ricciae</name>
    <name type="common">Rotifer</name>
    <dbReference type="NCBI Taxonomy" id="249248"/>
    <lineage>
        <taxon>Eukaryota</taxon>
        <taxon>Metazoa</taxon>
        <taxon>Spiralia</taxon>
        <taxon>Gnathifera</taxon>
        <taxon>Rotifera</taxon>
        <taxon>Eurotatoria</taxon>
        <taxon>Bdelloidea</taxon>
        <taxon>Adinetida</taxon>
        <taxon>Adinetidae</taxon>
        <taxon>Adineta</taxon>
    </lineage>
</organism>
<feature type="non-terminal residue" evidence="2">
    <location>
        <position position="1"/>
    </location>
</feature>
<evidence type="ECO:0000313" key="3">
    <source>
        <dbReference type="Proteomes" id="UP000663828"/>
    </source>
</evidence>
<name>A0A816HEN6_ADIRI</name>
<feature type="transmembrane region" description="Helical" evidence="1">
    <location>
        <begin position="99"/>
        <end position="116"/>
    </location>
</feature>
<feature type="transmembrane region" description="Helical" evidence="1">
    <location>
        <begin position="77"/>
        <end position="94"/>
    </location>
</feature>
<dbReference type="Proteomes" id="UP000663828">
    <property type="component" value="Unassembled WGS sequence"/>
</dbReference>
<proteinExistence type="predicted"/>